<reference evidence="1" key="1">
    <citation type="submission" date="2021-01" db="EMBL/GenBank/DDBJ databases">
        <authorList>
            <consortium name="Genoscope - CEA"/>
            <person name="William W."/>
        </authorList>
    </citation>
    <scope>NUCLEOTIDE SEQUENCE</scope>
</reference>
<comment type="caution">
    <text evidence="1">The sequence shown here is derived from an EMBL/GenBank/DDBJ whole genome shotgun (WGS) entry which is preliminary data.</text>
</comment>
<proteinExistence type="predicted"/>
<evidence type="ECO:0000313" key="1">
    <source>
        <dbReference type="EMBL" id="CAD8177407.1"/>
    </source>
</evidence>
<name>A0A8S1VKP4_PAROT</name>
<protein>
    <submittedName>
        <fullName evidence="1">Uncharacterized protein</fullName>
    </submittedName>
</protein>
<evidence type="ECO:0000313" key="2">
    <source>
        <dbReference type="Proteomes" id="UP000683925"/>
    </source>
</evidence>
<sequence>MKLFTCQDIAHEREAIQGFCLNFGCQDSRPQFCLQCRIDPKKHSNCKKDLKGFDQIQSFITNFNQNILDLGTELNKSFTQVKVKYEEFSKQQENNQQMKANLQLIKEWYQYLNNQEQIMKQNQIGTQLTRIKRMIRALDLEKGQQQTQDIKQDDENALQQGIQLLNQQKWQEANEKINQYIKLSEKQLSLATLFKSIFLIEMNQPGQGIFMREQVKKINNNLHPNLLAYSDQELIRTQQNSFMLLAKCKRNISFLQPMLQSEEKNSKNFQEVKELCEKV</sequence>
<keyword evidence="2" id="KW-1185">Reference proteome</keyword>
<organism evidence="1 2">
    <name type="scientific">Paramecium octaurelia</name>
    <dbReference type="NCBI Taxonomy" id="43137"/>
    <lineage>
        <taxon>Eukaryota</taxon>
        <taxon>Sar</taxon>
        <taxon>Alveolata</taxon>
        <taxon>Ciliophora</taxon>
        <taxon>Intramacronucleata</taxon>
        <taxon>Oligohymenophorea</taxon>
        <taxon>Peniculida</taxon>
        <taxon>Parameciidae</taxon>
        <taxon>Paramecium</taxon>
    </lineage>
</organism>
<gene>
    <name evidence="1" type="ORF">POCTA_138.1.T0690004</name>
</gene>
<accession>A0A8S1VKP4</accession>
<dbReference type="OMA" id="CLQCRID"/>
<dbReference type="EMBL" id="CAJJDP010000068">
    <property type="protein sequence ID" value="CAD8177407.1"/>
    <property type="molecule type" value="Genomic_DNA"/>
</dbReference>
<dbReference type="AlphaFoldDB" id="A0A8S1VKP4"/>
<dbReference type="Proteomes" id="UP000683925">
    <property type="component" value="Unassembled WGS sequence"/>
</dbReference>